<evidence type="ECO:0000313" key="4">
    <source>
        <dbReference type="Proteomes" id="UP000016649"/>
    </source>
</evidence>
<evidence type="ECO:0000256" key="2">
    <source>
        <dbReference type="ARBA" id="ARBA00022649"/>
    </source>
</evidence>
<name>A0ABN0P0X5_TRELE</name>
<dbReference type="PANTHER" id="PTHR35601">
    <property type="entry name" value="TOXIN RELE"/>
    <property type="match status" value="1"/>
</dbReference>
<dbReference type="SUPFAM" id="SSF143011">
    <property type="entry name" value="RelE-like"/>
    <property type="match status" value="1"/>
</dbReference>
<comment type="similarity">
    <text evidence="1">Belongs to the RelE toxin family.</text>
</comment>
<dbReference type="EMBL" id="AWVH01000012">
    <property type="protein sequence ID" value="ERJ93934.1"/>
    <property type="molecule type" value="Genomic_DNA"/>
</dbReference>
<keyword evidence="2" id="KW-1277">Toxin-antitoxin system</keyword>
<accession>A0ABN0P0X5</accession>
<dbReference type="PANTHER" id="PTHR35601:SF1">
    <property type="entry name" value="TOXIN RELE"/>
    <property type="match status" value="1"/>
</dbReference>
<comment type="caution">
    <text evidence="3">The sequence shown here is derived from an EMBL/GenBank/DDBJ whole genome shotgun (WGS) entry which is preliminary data.</text>
</comment>
<dbReference type="NCBIfam" id="TIGR02385">
    <property type="entry name" value="RelE_StbE"/>
    <property type="match status" value="1"/>
</dbReference>
<dbReference type="InterPro" id="IPR007712">
    <property type="entry name" value="RelE/ParE_toxin"/>
</dbReference>
<reference evidence="3 4" key="1">
    <citation type="submission" date="2013-08" db="EMBL/GenBank/DDBJ databases">
        <authorList>
            <person name="Weinstock G."/>
            <person name="Sodergren E."/>
            <person name="Wylie T."/>
            <person name="Fulton L."/>
            <person name="Fulton R."/>
            <person name="Fronick C."/>
            <person name="O'Laughlin M."/>
            <person name="Godfrey J."/>
            <person name="Miner T."/>
            <person name="Herter B."/>
            <person name="Appelbaum E."/>
            <person name="Cordes M."/>
            <person name="Lek S."/>
            <person name="Wollam A."/>
            <person name="Pepin K.H."/>
            <person name="Palsikar V.B."/>
            <person name="Mitreva M."/>
            <person name="Wilson R.K."/>
        </authorList>
    </citation>
    <scope>NUCLEOTIDE SEQUENCE [LARGE SCALE GENOMIC DNA]</scope>
    <source>
        <strain evidence="3 4">ATCC 700332</strain>
    </source>
</reference>
<gene>
    <name evidence="3" type="ORF">HMPREF9193_00550</name>
</gene>
<dbReference type="Proteomes" id="UP000016649">
    <property type="component" value="Unassembled WGS sequence"/>
</dbReference>
<sequence length="85" mass="9828">MKVEYAPAAGKQFSRLDKPIQNRIKKYMSAIALLDNPRSRGKALTSNLSGLWRYRVGDYRILCRICDDKLIITVIEIAHRSTVYR</sequence>
<dbReference type="Gene3D" id="3.30.2310.20">
    <property type="entry name" value="RelE-like"/>
    <property type="match status" value="1"/>
</dbReference>
<dbReference type="InterPro" id="IPR035093">
    <property type="entry name" value="RelE/ParE_toxin_dom_sf"/>
</dbReference>
<evidence type="ECO:0000313" key="3">
    <source>
        <dbReference type="EMBL" id="ERJ93934.1"/>
    </source>
</evidence>
<dbReference type="Pfam" id="PF05016">
    <property type="entry name" value="ParE_toxin"/>
    <property type="match status" value="1"/>
</dbReference>
<organism evidence="3 4">
    <name type="scientific">Treponema lecithinolyticum ATCC 700332</name>
    <dbReference type="NCBI Taxonomy" id="1321815"/>
    <lineage>
        <taxon>Bacteria</taxon>
        <taxon>Pseudomonadati</taxon>
        <taxon>Spirochaetota</taxon>
        <taxon>Spirochaetia</taxon>
        <taxon>Spirochaetales</taxon>
        <taxon>Treponemataceae</taxon>
        <taxon>Treponema</taxon>
    </lineage>
</organism>
<keyword evidence="4" id="KW-1185">Reference proteome</keyword>
<protein>
    <submittedName>
        <fullName evidence="3">Addiction module toxin, RelE/StbE family</fullName>
    </submittedName>
</protein>
<proteinExistence type="inferred from homology"/>
<evidence type="ECO:0000256" key="1">
    <source>
        <dbReference type="ARBA" id="ARBA00006226"/>
    </source>
</evidence>
<dbReference type="RefSeq" id="WP_021686399.1">
    <property type="nucleotide sequence ID" value="NZ_KI260556.1"/>
</dbReference>